<gene>
    <name evidence="2" type="ORF">HMPREF9431_00106</name>
</gene>
<name>G1W8F5_9BACT</name>
<feature type="chain" id="PRO_5003424796" description="DUF4906 domain-containing protein" evidence="1">
    <location>
        <begin position="23"/>
        <end position="563"/>
    </location>
</feature>
<keyword evidence="1" id="KW-0732">Signal</keyword>
<reference evidence="2 3" key="1">
    <citation type="submission" date="2011-07" db="EMBL/GenBank/DDBJ databases">
        <title>The Genome Sequence of Prevotella oulorum F0390.</title>
        <authorList>
            <consortium name="The Broad Institute Genome Sequencing Platform"/>
            <consortium name="The Broad Institute Genome Sequencing Center for Infectious Disease"/>
            <person name="Earl A."/>
            <person name="Ward D."/>
            <person name="Feldgarden M."/>
            <person name="Gevers D."/>
            <person name="Izard J."/>
            <person name="Ganesan A."/>
            <person name="Baranova O.V."/>
            <person name="Blanton J.M."/>
            <person name="Tanner A.C."/>
            <person name="Dewhirst F.E."/>
            <person name="Young S.K."/>
            <person name="Zeng Q."/>
            <person name="Gargeya S."/>
            <person name="Fitzgerald M."/>
            <person name="Haas B."/>
            <person name="Abouelleil A."/>
            <person name="Alvarado L."/>
            <person name="Arachchi H.M."/>
            <person name="Berlin A."/>
            <person name="Brown A."/>
            <person name="Chapman S.B."/>
            <person name="Chen Z."/>
            <person name="Dunbar C."/>
            <person name="Freedman E."/>
            <person name="Gearin G."/>
            <person name="Gellesch M."/>
            <person name="Goldberg J."/>
            <person name="Griggs A."/>
            <person name="Gujja S."/>
            <person name="Heiman D."/>
            <person name="Howarth C."/>
            <person name="Larson L."/>
            <person name="Lui A."/>
            <person name="MacDonald P.J.P."/>
            <person name="Mehta T."/>
            <person name="Montmayeur A."/>
            <person name="Murphy C."/>
            <person name="Neiman D."/>
            <person name="Pearson M."/>
            <person name="Priest M."/>
            <person name="Roberts A."/>
            <person name="Saif S."/>
            <person name="Shea T."/>
            <person name="Shenoy N."/>
            <person name="Sisk P."/>
            <person name="Stolte C."/>
            <person name="Sykes S."/>
            <person name="Wortman J."/>
            <person name="Nusbaum C."/>
            <person name="Birren B."/>
        </authorList>
    </citation>
    <scope>NUCLEOTIDE SEQUENCE [LARGE SCALE GENOMIC DNA]</scope>
    <source>
        <strain evidence="2 3">F0390</strain>
    </source>
</reference>
<dbReference type="Proteomes" id="UP000005141">
    <property type="component" value="Unassembled WGS sequence"/>
</dbReference>
<proteinExistence type="predicted"/>
<dbReference type="HOGENOM" id="CLU_028180_0_0_10"/>
<dbReference type="RefSeq" id="WP_004379075.1">
    <property type="nucleotide sequence ID" value="NZ_JH114215.1"/>
</dbReference>
<evidence type="ECO:0000313" key="2">
    <source>
        <dbReference type="EMBL" id="EGV28402.1"/>
    </source>
</evidence>
<organism evidence="2 3">
    <name type="scientific">Segatella oulorum F0390</name>
    <dbReference type="NCBI Taxonomy" id="702438"/>
    <lineage>
        <taxon>Bacteria</taxon>
        <taxon>Pseudomonadati</taxon>
        <taxon>Bacteroidota</taxon>
        <taxon>Bacteroidia</taxon>
        <taxon>Bacteroidales</taxon>
        <taxon>Prevotellaceae</taxon>
        <taxon>Segatella</taxon>
    </lineage>
</organism>
<evidence type="ECO:0000256" key="1">
    <source>
        <dbReference type="SAM" id="SignalP"/>
    </source>
</evidence>
<sequence>MKTNIKFFSVAVLALGGMLLNACSTTDDFDAQSNNMIDVSRLQFSLTDEPFSSDNSTRTRTSETPVTQTIDLGNGLTAEVSIECDSAEQTATRAGIPLSNGKYYIYAVGNDGKRIKGADKLLSGKLSGGVFKPDNFSTLVLPAGTYTFVCYNEYVNDDGDKLTFTDDQRARVGVTTQTLTLSPAAQEVAFAMKRQVARVRFKIAAYTKATTGVKAKLISTANQPTSVSYTDLISNPQTVTSAAINAVCTFPATSSTRNNLCGFDFFTPYAYYMAGTDGAKLKVSFSAGTIYQKSIAGKDFPLNHLGKLVGNASYTVRIKFTTFPLYLFHDGTCGLYEERDMRTAIGLVINEKTANKMGKAVGLEIIKDGFGGAYKWEDETKTLPSTPDHLNTTVYNGVHDGQNDMNGYNWTWDANSTKDHVVRGDEQEKYPAFYGAGHYNPSNVTVTGNIDKWYIPAAGEVMELFRRFGTVTVPANEPWRGYCYMAQTDIDKMLAAFTKANSDLHPEQYFLWTSTVCDAANTGGFGPYLPVSFSINGNGPGQVWWPTFSKTGANFYILPFVHF</sequence>
<protein>
    <recommendedName>
        <fullName evidence="4">DUF4906 domain-containing protein</fullName>
    </recommendedName>
</protein>
<feature type="signal peptide" evidence="1">
    <location>
        <begin position="1"/>
        <end position="22"/>
    </location>
</feature>
<dbReference type="PATRIC" id="fig|702438.4.peg.111"/>
<dbReference type="GeneID" id="95424884"/>
<comment type="caution">
    <text evidence="2">The sequence shown here is derived from an EMBL/GenBank/DDBJ whole genome shotgun (WGS) entry which is preliminary data.</text>
</comment>
<dbReference type="EMBL" id="ADGI01000008">
    <property type="protein sequence ID" value="EGV28402.1"/>
    <property type="molecule type" value="Genomic_DNA"/>
</dbReference>
<keyword evidence="3" id="KW-1185">Reference proteome</keyword>
<dbReference type="OrthoDB" id="1083116at2"/>
<evidence type="ECO:0008006" key="4">
    <source>
        <dbReference type="Google" id="ProtNLM"/>
    </source>
</evidence>
<accession>G1W8F5</accession>
<evidence type="ECO:0000313" key="3">
    <source>
        <dbReference type="Proteomes" id="UP000005141"/>
    </source>
</evidence>
<dbReference type="AlphaFoldDB" id="G1W8F5"/>